<evidence type="ECO:0000313" key="3">
    <source>
        <dbReference type="Proteomes" id="UP001153076"/>
    </source>
</evidence>
<evidence type="ECO:0000256" key="1">
    <source>
        <dbReference type="SAM" id="MobiDB-lite"/>
    </source>
</evidence>
<gene>
    <name evidence="2" type="ORF">Cgig2_019953</name>
</gene>
<keyword evidence="3" id="KW-1185">Reference proteome</keyword>
<feature type="compositionally biased region" description="Low complexity" evidence="1">
    <location>
        <begin position="162"/>
        <end position="204"/>
    </location>
</feature>
<evidence type="ECO:0000313" key="2">
    <source>
        <dbReference type="EMBL" id="KAJ8427534.1"/>
    </source>
</evidence>
<feature type="compositionally biased region" description="Basic and acidic residues" evidence="1">
    <location>
        <begin position="143"/>
        <end position="153"/>
    </location>
</feature>
<protein>
    <submittedName>
        <fullName evidence="2">Uncharacterized protein</fullName>
    </submittedName>
</protein>
<reference evidence="2" key="1">
    <citation type="submission" date="2022-04" db="EMBL/GenBank/DDBJ databases">
        <title>Carnegiea gigantea Genome sequencing and assembly v2.</title>
        <authorList>
            <person name="Copetti D."/>
            <person name="Sanderson M.J."/>
            <person name="Burquez A."/>
            <person name="Wojciechowski M.F."/>
        </authorList>
    </citation>
    <scope>NUCLEOTIDE SEQUENCE</scope>
    <source>
        <strain evidence="2">SGP5-SGP5p</strain>
        <tissue evidence="2">Aerial part</tissue>
    </source>
</reference>
<dbReference type="EMBL" id="JAKOGI010001134">
    <property type="protein sequence ID" value="KAJ8427534.1"/>
    <property type="molecule type" value="Genomic_DNA"/>
</dbReference>
<dbReference type="Proteomes" id="UP001153076">
    <property type="component" value="Unassembled WGS sequence"/>
</dbReference>
<dbReference type="AlphaFoldDB" id="A0A9Q1JL45"/>
<proteinExistence type="predicted"/>
<name>A0A9Q1JL45_9CARY</name>
<comment type="caution">
    <text evidence="2">The sequence shown here is derived from an EMBL/GenBank/DDBJ whole genome shotgun (WGS) entry which is preliminary data.</text>
</comment>
<organism evidence="2 3">
    <name type="scientific">Carnegiea gigantea</name>
    <dbReference type="NCBI Taxonomy" id="171969"/>
    <lineage>
        <taxon>Eukaryota</taxon>
        <taxon>Viridiplantae</taxon>
        <taxon>Streptophyta</taxon>
        <taxon>Embryophyta</taxon>
        <taxon>Tracheophyta</taxon>
        <taxon>Spermatophyta</taxon>
        <taxon>Magnoliopsida</taxon>
        <taxon>eudicotyledons</taxon>
        <taxon>Gunneridae</taxon>
        <taxon>Pentapetalae</taxon>
        <taxon>Caryophyllales</taxon>
        <taxon>Cactineae</taxon>
        <taxon>Cactaceae</taxon>
        <taxon>Cactoideae</taxon>
        <taxon>Echinocereeae</taxon>
        <taxon>Carnegiea</taxon>
    </lineage>
</organism>
<sequence length="214" mass="23718">MVKFGFGITRVAKSCLCKIGDRYQMIDLYRDAYVEGKKCGVDVPEYFGFVVCPPGSKKKLPLESDEDWRNLVSIWEYDGGKIPIYMIALSTPTMYTFIIQQLQSSQGGPTEEPVEPLTATSINENAINVGLRGLEAYDLRDLSQPRGVDENPSKKAKTIQGASSQSTIATSSTSQPKKPRTSSSQPTRPQPSSTRQIRSQIISSRKTRSQTKQT</sequence>
<accession>A0A9Q1JL45</accession>
<feature type="compositionally biased region" description="Basic residues" evidence="1">
    <location>
        <begin position="205"/>
        <end position="214"/>
    </location>
</feature>
<feature type="region of interest" description="Disordered" evidence="1">
    <location>
        <begin position="143"/>
        <end position="214"/>
    </location>
</feature>